<dbReference type="InterPro" id="IPR036956">
    <property type="entry name" value="Impact_N_sf"/>
</dbReference>
<evidence type="ECO:0000256" key="1">
    <source>
        <dbReference type="ARBA" id="ARBA00007665"/>
    </source>
</evidence>
<feature type="domain" description="UPF0029" evidence="3">
    <location>
        <begin position="136"/>
        <end position="190"/>
    </location>
</feature>
<dbReference type="PROSITE" id="PS00910">
    <property type="entry name" value="UPF0029"/>
    <property type="match status" value="1"/>
</dbReference>
<dbReference type="Pfam" id="PF01205">
    <property type="entry name" value="Impact_N"/>
    <property type="match status" value="1"/>
</dbReference>
<accession>A0ABT3QBI2</accession>
<dbReference type="Proteomes" id="UP001301152">
    <property type="component" value="Unassembled WGS sequence"/>
</dbReference>
<comment type="similarity">
    <text evidence="1">Belongs to the IMPACT family.</text>
</comment>
<dbReference type="PANTHER" id="PTHR16301:SF20">
    <property type="entry name" value="IMPACT FAMILY MEMBER YIGZ"/>
    <property type="match status" value="1"/>
</dbReference>
<dbReference type="PANTHER" id="PTHR16301">
    <property type="entry name" value="IMPACT-RELATED"/>
    <property type="match status" value="1"/>
</dbReference>
<proteinExistence type="inferred from homology"/>
<gene>
    <name evidence="4" type="ORF">OQ497_01420</name>
</gene>
<organism evidence="4 5">
    <name type="scientific">Acetobacter thailandicus</name>
    <dbReference type="NCBI Taxonomy" id="1502842"/>
    <lineage>
        <taxon>Bacteria</taxon>
        <taxon>Pseudomonadati</taxon>
        <taxon>Pseudomonadota</taxon>
        <taxon>Alphaproteobacteria</taxon>
        <taxon>Acetobacterales</taxon>
        <taxon>Acetobacteraceae</taxon>
        <taxon>Acetobacter</taxon>
    </lineage>
</organism>
<evidence type="ECO:0000259" key="3">
    <source>
        <dbReference type="Pfam" id="PF09186"/>
    </source>
</evidence>
<comment type="caution">
    <text evidence="4">The sequence shown here is derived from an EMBL/GenBank/DDBJ whole genome shotgun (WGS) entry which is preliminary data.</text>
</comment>
<dbReference type="InterPro" id="IPR020569">
    <property type="entry name" value="UPF0029_Impact_CS"/>
</dbReference>
<evidence type="ECO:0000259" key="2">
    <source>
        <dbReference type="Pfam" id="PF01205"/>
    </source>
</evidence>
<dbReference type="InterPro" id="IPR020568">
    <property type="entry name" value="Ribosomal_Su5_D2-typ_SF"/>
</dbReference>
<dbReference type="Gene3D" id="3.30.230.30">
    <property type="entry name" value="Impact, N-terminal domain"/>
    <property type="match status" value="1"/>
</dbReference>
<dbReference type="InterPro" id="IPR023582">
    <property type="entry name" value="Impact"/>
</dbReference>
<sequence length="207" mass="22693">MMQTLTGPFKREQEIRKSRFLARAAPVKTSDDAENFIRTIAQSAPEATHHCWAWQVGPHCRCHDDGEPSGTAGRPILQVITAQQLDFVAVVVTRWFGGIKLGAGGLIRAYSGAAAECLREAPKEPIIERVTLTFHTPFSLLSLVQARLQSFTEDAPETSFDAQGAQMTLTLPEAQREALSDHLADLSSGQISVRLLTDDLEHQTNSV</sequence>
<feature type="domain" description="Impact N-terminal" evidence="2">
    <location>
        <begin position="16"/>
        <end position="118"/>
    </location>
</feature>
<dbReference type="InterPro" id="IPR015269">
    <property type="entry name" value="UPF0029_Impact_C"/>
</dbReference>
<dbReference type="Gene3D" id="3.30.70.240">
    <property type="match status" value="1"/>
</dbReference>
<dbReference type="EMBL" id="JAPIUZ010000001">
    <property type="protein sequence ID" value="MCX2562629.1"/>
    <property type="molecule type" value="Genomic_DNA"/>
</dbReference>
<keyword evidence="5" id="KW-1185">Reference proteome</keyword>
<dbReference type="InterPro" id="IPR035647">
    <property type="entry name" value="EFG_III/V"/>
</dbReference>
<protein>
    <submittedName>
        <fullName evidence="4">IMPACT family protein</fullName>
    </submittedName>
</protein>
<dbReference type="InterPro" id="IPR001498">
    <property type="entry name" value="Impact_N"/>
</dbReference>
<dbReference type="RefSeq" id="WP_173559421.1">
    <property type="nucleotide sequence ID" value="NZ_JAPIUZ010000001.1"/>
</dbReference>
<evidence type="ECO:0000313" key="4">
    <source>
        <dbReference type="EMBL" id="MCX2562629.1"/>
    </source>
</evidence>
<dbReference type="SUPFAM" id="SSF54980">
    <property type="entry name" value="EF-G C-terminal domain-like"/>
    <property type="match status" value="1"/>
</dbReference>
<reference evidence="4 5" key="1">
    <citation type="submission" date="2022-11" db="EMBL/GenBank/DDBJ databases">
        <title>Genome sequencing of Acetobacter type strain.</title>
        <authorList>
            <person name="Heo J."/>
            <person name="Lee D."/>
            <person name="Han B.-H."/>
            <person name="Hong S.-B."/>
            <person name="Kwon S.-W."/>
        </authorList>
    </citation>
    <scope>NUCLEOTIDE SEQUENCE [LARGE SCALE GENOMIC DNA]</scope>
    <source>
        <strain evidence="4 5">KACC 21253</strain>
    </source>
</reference>
<evidence type="ECO:0000313" key="5">
    <source>
        <dbReference type="Proteomes" id="UP001301152"/>
    </source>
</evidence>
<dbReference type="Pfam" id="PF09186">
    <property type="entry name" value="DUF1949"/>
    <property type="match status" value="1"/>
</dbReference>
<dbReference type="SUPFAM" id="SSF54211">
    <property type="entry name" value="Ribosomal protein S5 domain 2-like"/>
    <property type="match status" value="1"/>
</dbReference>
<name>A0ABT3QBI2_9PROT</name>